<dbReference type="SUPFAM" id="SSF56784">
    <property type="entry name" value="HAD-like"/>
    <property type="match status" value="1"/>
</dbReference>
<dbReference type="EMBL" id="JACCFK010000001">
    <property type="protein sequence ID" value="NYI87714.1"/>
    <property type="molecule type" value="Genomic_DNA"/>
</dbReference>
<protein>
    <submittedName>
        <fullName evidence="1">FMN phosphatase YigB (HAD superfamily)</fullName>
    </submittedName>
</protein>
<reference evidence="1 2" key="1">
    <citation type="submission" date="2020-07" db="EMBL/GenBank/DDBJ databases">
        <title>Sequencing the genomes of 1000 actinobacteria strains.</title>
        <authorList>
            <person name="Klenk H.-P."/>
        </authorList>
    </citation>
    <scope>NUCLEOTIDE SEQUENCE [LARGE SCALE GENOMIC DNA]</scope>
    <source>
        <strain evidence="1 2">DSM 104006</strain>
    </source>
</reference>
<dbReference type="RefSeq" id="WP_179772070.1">
    <property type="nucleotide sequence ID" value="NZ_JACCFK010000001.1"/>
</dbReference>
<name>A0A853AYM6_9PSEU</name>
<comment type="caution">
    <text evidence="1">The sequence shown here is derived from an EMBL/GenBank/DDBJ whole genome shotgun (WGS) entry which is preliminary data.</text>
</comment>
<sequence length="873" mass="96354">MTLSQPPSLARVRRLITDGSCGALSLDVFDTILWRRTPRPTDLFAVLGARLARDGRCPDWVTPAAFRRMRIAAEQEARRRDEETLGTEVTLTDIWQHLPLRIFNAELPELVRAEVLCEREFTVPDLDIAELVELAAKHHVPTVLVSDTYFTEEHLAELLDRPGLGALRGARIFRSHQHGLDKASGLWEIVLDALDLNPEQVVHIGDNEVADVEVPRDLGIRTVHYERLDEQFRAVLDREREPLGLADPVAEHLDTEQGDYGLTSLRAKTLQRADPGAQIPVRTAWRYGASVLGPVLTGFAEWVALRAHQSGTRVLWCPMREGTMLSALINNAAQARGRDVEARPVWLSRHVTSIAALDPADPGSLREFIRQRYALTVRQLLQALHLRPGDVPPLAELLDTVLDNDRTVDLVSDVLTETAHLRNQLTVTVTRIRERVVRELRRVGMLEEPEPALVDLGWGGTIQYYLGQVCELAGTGVRPAGFYLATDDRSTRVFRAGLRIEGYLSQGGHPAEVARTISRSPEVLEQSVNDFCGSLLDFADDGSPVLGPASDGEAQLAQRRAVQDGIREFQAQWNRYAGTGWPDLTGSARHRLANILVSALKAPTAEEAAVFGNWAHEDNFGSALVTRVVPEDLVPAIPYLSPGDLADLEMRDAFWPALLAASDTHLAAGARALAERQVDADLFEPSGDPAETRLSWRSGDGEWHDGPRRRVRINHNGLSFARLDFRAADVTDVALAIPGRPALVRVDWVEVRALLPGQTVPRVERWDKPEDFAGLIHAATRWLGGTLFEFEAAESAIWIPVSARMGAPATSGQVTVAFAMLPKSRTGLGVHPPSAPRMTRVTSRVREEYRARGPVGLATSAARIAMRQLRSGK</sequence>
<dbReference type="Gene3D" id="3.40.50.1000">
    <property type="entry name" value="HAD superfamily/HAD-like"/>
    <property type="match status" value="1"/>
</dbReference>
<gene>
    <name evidence="1" type="ORF">HNR02_001037</name>
</gene>
<evidence type="ECO:0000313" key="1">
    <source>
        <dbReference type="EMBL" id="NYI87714.1"/>
    </source>
</evidence>
<keyword evidence="2" id="KW-1185">Reference proteome</keyword>
<dbReference type="AlphaFoldDB" id="A0A853AYM6"/>
<dbReference type="InterPro" id="IPR036412">
    <property type="entry name" value="HAD-like_sf"/>
</dbReference>
<proteinExistence type="predicted"/>
<dbReference type="Proteomes" id="UP000549616">
    <property type="component" value="Unassembled WGS sequence"/>
</dbReference>
<organism evidence="1 2">
    <name type="scientific">Amycolatopsis endophytica</name>
    <dbReference type="NCBI Taxonomy" id="860233"/>
    <lineage>
        <taxon>Bacteria</taxon>
        <taxon>Bacillati</taxon>
        <taxon>Actinomycetota</taxon>
        <taxon>Actinomycetes</taxon>
        <taxon>Pseudonocardiales</taxon>
        <taxon>Pseudonocardiaceae</taxon>
        <taxon>Amycolatopsis</taxon>
    </lineage>
</organism>
<accession>A0A853AYM6</accession>
<dbReference type="InterPro" id="IPR023214">
    <property type="entry name" value="HAD_sf"/>
</dbReference>
<evidence type="ECO:0000313" key="2">
    <source>
        <dbReference type="Proteomes" id="UP000549616"/>
    </source>
</evidence>